<evidence type="ECO:0000256" key="7">
    <source>
        <dbReference type="ARBA" id="ARBA00023224"/>
    </source>
</evidence>
<feature type="coiled-coil region" evidence="10">
    <location>
        <begin position="310"/>
        <end position="372"/>
    </location>
</feature>
<name>A0A4Q0YUQ8_9GAMM</name>
<dbReference type="FunFam" id="1.10.287.950:FF:000001">
    <property type="entry name" value="Methyl-accepting chemotaxis sensory transducer"/>
    <property type="match status" value="1"/>
</dbReference>
<keyword evidence="10" id="KW-0175">Coiled coil</keyword>
<feature type="domain" description="HAMP" evidence="14">
    <location>
        <begin position="215"/>
        <end position="269"/>
    </location>
</feature>
<dbReference type="GO" id="GO:0007165">
    <property type="term" value="P:signal transduction"/>
    <property type="evidence" value="ECO:0007669"/>
    <property type="project" value="UniProtKB-KW"/>
</dbReference>
<evidence type="ECO:0000259" key="12">
    <source>
        <dbReference type="PROSITE" id="PS50111"/>
    </source>
</evidence>
<comment type="similarity">
    <text evidence="8">Belongs to the methyl-accepting chemotaxis (MCP) protein family.</text>
</comment>
<dbReference type="SMART" id="SM00304">
    <property type="entry name" value="HAMP"/>
    <property type="match status" value="1"/>
</dbReference>
<evidence type="ECO:0000256" key="8">
    <source>
        <dbReference type="ARBA" id="ARBA00029447"/>
    </source>
</evidence>
<dbReference type="Pfam" id="PF00015">
    <property type="entry name" value="MCPsignal"/>
    <property type="match status" value="1"/>
</dbReference>
<dbReference type="Gene3D" id="1.10.287.950">
    <property type="entry name" value="Methyl-accepting chemotaxis protein"/>
    <property type="match status" value="1"/>
</dbReference>
<evidence type="ECO:0000256" key="9">
    <source>
        <dbReference type="PROSITE-ProRule" id="PRU00284"/>
    </source>
</evidence>
<keyword evidence="4 11" id="KW-0812">Transmembrane</keyword>
<evidence type="ECO:0000313" key="16">
    <source>
        <dbReference type="Proteomes" id="UP000290287"/>
    </source>
</evidence>
<evidence type="ECO:0000259" key="13">
    <source>
        <dbReference type="PROSITE" id="PS50192"/>
    </source>
</evidence>
<dbReference type="OrthoDB" id="2489132at2"/>
<dbReference type="SMART" id="SM01049">
    <property type="entry name" value="Cache_2"/>
    <property type="match status" value="1"/>
</dbReference>
<organism evidence="15 16">
    <name type="scientific">Veronia nyctiphanis</name>
    <dbReference type="NCBI Taxonomy" id="1278244"/>
    <lineage>
        <taxon>Bacteria</taxon>
        <taxon>Pseudomonadati</taxon>
        <taxon>Pseudomonadota</taxon>
        <taxon>Gammaproteobacteria</taxon>
        <taxon>Vibrionales</taxon>
        <taxon>Vibrionaceae</taxon>
        <taxon>Veronia</taxon>
    </lineage>
</organism>
<evidence type="ECO:0000256" key="1">
    <source>
        <dbReference type="ARBA" id="ARBA00004429"/>
    </source>
</evidence>
<dbReference type="PANTHER" id="PTHR32089">
    <property type="entry name" value="METHYL-ACCEPTING CHEMOTAXIS PROTEIN MCPB"/>
    <property type="match status" value="1"/>
</dbReference>
<dbReference type="Pfam" id="PF00672">
    <property type="entry name" value="HAMP"/>
    <property type="match status" value="1"/>
</dbReference>
<evidence type="ECO:0000256" key="6">
    <source>
        <dbReference type="ARBA" id="ARBA00023136"/>
    </source>
</evidence>
<comment type="subcellular location">
    <subcellularLocation>
        <location evidence="1">Cell inner membrane</location>
        <topology evidence="1">Multi-pass membrane protein</topology>
    </subcellularLocation>
</comment>
<dbReference type="Pfam" id="PF17200">
    <property type="entry name" value="sCache_2"/>
    <property type="match status" value="1"/>
</dbReference>
<dbReference type="SUPFAM" id="SSF58104">
    <property type="entry name" value="Methyl-accepting chemotaxis protein (MCP) signaling domain"/>
    <property type="match status" value="1"/>
</dbReference>
<dbReference type="AlphaFoldDB" id="A0A4Q0YUQ8"/>
<evidence type="ECO:0000256" key="11">
    <source>
        <dbReference type="SAM" id="Phobius"/>
    </source>
</evidence>
<keyword evidence="5 11" id="KW-1133">Transmembrane helix</keyword>
<dbReference type="PROSITE" id="PS50111">
    <property type="entry name" value="CHEMOTAXIS_TRANSDUC_2"/>
    <property type="match status" value="1"/>
</dbReference>
<gene>
    <name evidence="15" type="ORF">CS022_14160</name>
</gene>
<evidence type="ECO:0000259" key="14">
    <source>
        <dbReference type="PROSITE" id="PS50885"/>
    </source>
</evidence>
<dbReference type="PROSITE" id="PS50885">
    <property type="entry name" value="HAMP"/>
    <property type="match status" value="1"/>
</dbReference>
<keyword evidence="16" id="KW-1185">Reference proteome</keyword>
<dbReference type="PRINTS" id="PR00260">
    <property type="entry name" value="CHEMTRNSDUCR"/>
</dbReference>
<dbReference type="Gene3D" id="3.30.450.20">
    <property type="entry name" value="PAS domain"/>
    <property type="match status" value="1"/>
</dbReference>
<evidence type="ECO:0000256" key="4">
    <source>
        <dbReference type="ARBA" id="ARBA00022692"/>
    </source>
</evidence>
<evidence type="ECO:0000256" key="10">
    <source>
        <dbReference type="SAM" id="Coils"/>
    </source>
</evidence>
<comment type="caution">
    <text evidence="15">The sequence shown here is derived from an EMBL/GenBank/DDBJ whole genome shotgun (WGS) entry which is preliminary data.</text>
</comment>
<dbReference type="PROSITE" id="PS50192">
    <property type="entry name" value="T_SNARE"/>
    <property type="match status" value="1"/>
</dbReference>
<feature type="domain" description="Methyl-accepting transducer" evidence="12">
    <location>
        <begin position="274"/>
        <end position="531"/>
    </location>
</feature>
<accession>A0A4Q0YUQ8</accession>
<dbReference type="InterPro" id="IPR003660">
    <property type="entry name" value="HAMP_dom"/>
</dbReference>
<evidence type="ECO:0000256" key="2">
    <source>
        <dbReference type="ARBA" id="ARBA00022475"/>
    </source>
</evidence>
<dbReference type="RefSeq" id="WP_129122817.1">
    <property type="nucleotide sequence ID" value="NZ_PEIB01000016.1"/>
</dbReference>
<keyword evidence="7 9" id="KW-0807">Transducer</keyword>
<keyword evidence="6 11" id="KW-0472">Membrane</keyword>
<dbReference type="Proteomes" id="UP000290287">
    <property type="component" value="Unassembled WGS sequence"/>
</dbReference>
<dbReference type="GO" id="GO:0004888">
    <property type="term" value="F:transmembrane signaling receptor activity"/>
    <property type="evidence" value="ECO:0007669"/>
    <property type="project" value="InterPro"/>
</dbReference>
<proteinExistence type="inferred from homology"/>
<dbReference type="InterPro" id="IPR004089">
    <property type="entry name" value="MCPsignal_dom"/>
</dbReference>
<dbReference type="GO" id="GO:0006935">
    <property type="term" value="P:chemotaxis"/>
    <property type="evidence" value="ECO:0007669"/>
    <property type="project" value="InterPro"/>
</dbReference>
<evidence type="ECO:0000256" key="3">
    <source>
        <dbReference type="ARBA" id="ARBA00022519"/>
    </source>
</evidence>
<dbReference type="SMART" id="SM00283">
    <property type="entry name" value="MA"/>
    <property type="match status" value="1"/>
</dbReference>
<keyword evidence="3" id="KW-0997">Cell inner membrane</keyword>
<keyword evidence="2" id="KW-1003">Cell membrane</keyword>
<reference evidence="15 16" key="1">
    <citation type="submission" date="2017-10" db="EMBL/GenBank/DDBJ databases">
        <title>Nyctiphanis sp. nov., isolated from the stomach of the euphausiid Nyctiphanes simplex (Hansen, 1911) in the Gulf of California.</title>
        <authorList>
            <person name="Gomez-Gil B."/>
            <person name="Aguilar-Mendez M."/>
            <person name="Lopez-Cortes A."/>
            <person name="Gomez-Gutierrez J."/>
            <person name="Roque A."/>
            <person name="Lang E."/>
            <person name="Gonzalez-Castillo A."/>
        </authorList>
    </citation>
    <scope>NUCLEOTIDE SEQUENCE [LARGE SCALE GENOMIC DNA]</scope>
    <source>
        <strain evidence="15 16">CAIM 600</strain>
    </source>
</reference>
<dbReference type="PANTHER" id="PTHR32089:SF119">
    <property type="entry name" value="METHYL-ACCEPTING CHEMOTAXIS PROTEIN CTPL"/>
    <property type="match status" value="1"/>
</dbReference>
<feature type="transmembrane region" description="Helical" evidence="11">
    <location>
        <begin position="194"/>
        <end position="215"/>
    </location>
</feature>
<dbReference type="InterPro" id="IPR033480">
    <property type="entry name" value="sCache_2"/>
</dbReference>
<evidence type="ECO:0000256" key="5">
    <source>
        <dbReference type="ARBA" id="ARBA00022989"/>
    </source>
</evidence>
<dbReference type="GO" id="GO:0005886">
    <property type="term" value="C:plasma membrane"/>
    <property type="evidence" value="ECO:0007669"/>
    <property type="project" value="UniProtKB-SubCell"/>
</dbReference>
<dbReference type="InterPro" id="IPR004090">
    <property type="entry name" value="Chemotax_Me-accpt_rcpt"/>
</dbReference>
<dbReference type="EMBL" id="PEIB01000016">
    <property type="protein sequence ID" value="RXJ72771.1"/>
    <property type="molecule type" value="Genomic_DNA"/>
</dbReference>
<dbReference type="InterPro" id="IPR000727">
    <property type="entry name" value="T_SNARE_dom"/>
</dbReference>
<sequence length="546" mass="59672">MNAFNLRSINIKSRLYLLTTVISILLIVPFIIMLTDYKADLIDAKKTKTRHLVESVQTLLGHYHQKQISGELSLSEAQDAAKQAVAALRYETNDYFWINNVEPRMIMHPIKASLIGKNVGSVIDPTGKALFIEMVDLVRKQKKGFVNYMWPKPGSDIDVEKVSYVQLFEPWGWIVGTGVYIDDVEALVWQRLQYAVMILLIGFAAMIAAATWISASLTRPSRATQLAMEDIASGEGDLTKQLVVEGKDEISKIALSFNNFTHKLRNIVTDLTPITNDVTSSAEELTEVAKDASCRALEQQNAVDAVSHAMEALQLQNKEVTEAAERAKEAANIASEKSSTSSRVITEASGHMQQLSETVSSTENSVKELAEETQKVSAVLDVIRGVAEQTNLLALNAAIEAARAGDQGRGFAVVASEVRTLATRTSSSTDEIEQIVTTLQSRASDLCVAMSKTQQQSVSTQEKAAEANRTLDEIDRQIEDIVGVNLHISEAVNDQLESANAIKNNLGALVENTNQTAAQANQVAAASEQLMQSGKQLQKSFSAFKV</sequence>
<evidence type="ECO:0000313" key="15">
    <source>
        <dbReference type="EMBL" id="RXJ72771.1"/>
    </source>
</evidence>
<feature type="transmembrane region" description="Helical" evidence="11">
    <location>
        <begin position="15"/>
        <end position="35"/>
    </location>
</feature>
<protein>
    <submittedName>
        <fullName evidence="15">Chemotaxis protein</fullName>
    </submittedName>
</protein>
<dbReference type="CDD" id="cd06225">
    <property type="entry name" value="HAMP"/>
    <property type="match status" value="1"/>
</dbReference>
<feature type="domain" description="T-SNARE coiled-coil homology" evidence="13">
    <location>
        <begin position="461"/>
        <end position="523"/>
    </location>
</feature>